<evidence type="ECO:0000313" key="2">
    <source>
        <dbReference type="EMBL" id="KAA1109808.1"/>
    </source>
</evidence>
<dbReference type="AlphaFoldDB" id="A0A5B0Q9B8"/>
<feature type="compositionally biased region" description="Low complexity" evidence="1">
    <location>
        <begin position="83"/>
        <end position="92"/>
    </location>
</feature>
<evidence type="ECO:0000313" key="3">
    <source>
        <dbReference type="Proteomes" id="UP000325313"/>
    </source>
</evidence>
<dbReference type="Proteomes" id="UP000325313">
    <property type="component" value="Unassembled WGS sequence"/>
</dbReference>
<reference evidence="2 3" key="1">
    <citation type="submission" date="2019-05" db="EMBL/GenBank/DDBJ databases">
        <title>Emergence of the Ug99 lineage of the wheat stem rust pathogen through somatic hybridization.</title>
        <authorList>
            <person name="Li F."/>
            <person name="Upadhyaya N.M."/>
            <person name="Sperschneider J."/>
            <person name="Matny O."/>
            <person name="Nguyen-Phuc H."/>
            <person name="Mago R."/>
            <person name="Raley C."/>
            <person name="Miller M.E."/>
            <person name="Silverstein K.A.T."/>
            <person name="Henningsen E."/>
            <person name="Hirsch C.D."/>
            <person name="Visser B."/>
            <person name="Pretorius Z.A."/>
            <person name="Steffenson B.J."/>
            <person name="Schwessinger B."/>
            <person name="Dodds P.N."/>
            <person name="Figueroa M."/>
        </authorList>
    </citation>
    <scope>NUCLEOTIDE SEQUENCE [LARGE SCALE GENOMIC DNA]</scope>
    <source>
        <strain evidence="2 3">Ug99</strain>
    </source>
</reference>
<name>A0A5B0Q9B8_PUCGR</name>
<accession>A0A5B0Q9B8</accession>
<dbReference type="EMBL" id="VDEP01000304">
    <property type="protein sequence ID" value="KAA1109808.1"/>
    <property type="molecule type" value="Genomic_DNA"/>
</dbReference>
<gene>
    <name evidence="2" type="ORF">PGTUg99_035370</name>
</gene>
<evidence type="ECO:0000256" key="1">
    <source>
        <dbReference type="SAM" id="MobiDB-lite"/>
    </source>
</evidence>
<proteinExistence type="predicted"/>
<protein>
    <submittedName>
        <fullName evidence="2">Uncharacterized protein</fullName>
    </submittedName>
</protein>
<organism evidence="2 3">
    <name type="scientific">Puccinia graminis f. sp. tritici</name>
    <dbReference type="NCBI Taxonomy" id="56615"/>
    <lineage>
        <taxon>Eukaryota</taxon>
        <taxon>Fungi</taxon>
        <taxon>Dikarya</taxon>
        <taxon>Basidiomycota</taxon>
        <taxon>Pucciniomycotina</taxon>
        <taxon>Pucciniomycetes</taxon>
        <taxon>Pucciniales</taxon>
        <taxon>Pucciniaceae</taxon>
        <taxon>Puccinia</taxon>
    </lineage>
</organism>
<comment type="caution">
    <text evidence="2">The sequence shown here is derived from an EMBL/GenBank/DDBJ whole genome shotgun (WGS) entry which is preliminary data.</text>
</comment>
<feature type="compositionally biased region" description="Polar residues" evidence="1">
    <location>
        <begin position="121"/>
        <end position="132"/>
    </location>
</feature>
<feature type="region of interest" description="Disordered" evidence="1">
    <location>
        <begin position="83"/>
        <end position="132"/>
    </location>
</feature>
<sequence>MVAFINANGHLPTTTEPTDSNPISLNQDIIDLKKTLGGVRASLGVPQSYTVISSEIEKGPDLESMEGRIVNIDGVELPAPSRAISASASSLSNTITKDNGRGPTNPKGKERAPDQNEATDDSNPLSPNPLSTFDSGSIGSFFSKLTKDSESLTATIQYKIFHLPNPADIPVGLTSSGKFDR</sequence>